<feature type="transmembrane region" description="Helical" evidence="6">
    <location>
        <begin position="84"/>
        <end position="100"/>
    </location>
</feature>
<reference evidence="7 8" key="1">
    <citation type="submission" date="2016-08" db="EMBL/GenBank/DDBJ databases">
        <authorList>
            <person name="Seilhamer J.J."/>
        </authorList>
    </citation>
    <scope>NUCLEOTIDE SEQUENCE [LARGE SCALE GENOMIC DNA]</scope>
    <source>
        <strain evidence="7 8">KCTC 42603</strain>
    </source>
</reference>
<evidence type="ECO:0000256" key="6">
    <source>
        <dbReference type="SAM" id="Phobius"/>
    </source>
</evidence>
<evidence type="ECO:0000313" key="7">
    <source>
        <dbReference type="EMBL" id="OFC71511.1"/>
    </source>
</evidence>
<feature type="transmembrane region" description="Helical" evidence="6">
    <location>
        <begin position="18"/>
        <end position="38"/>
    </location>
</feature>
<evidence type="ECO:0000313" key="8">
    <source>
        <dbReference type="Proteomes" id="UP000175691"/>
    </source>
</evidence>
<evidence type="ECO:0000256" key="5">
    <source>
        <dbReference type="ARBA" id="ARBA00023136"/>
    </source>
</evidence>
<keyword evidence="4 6" id="KW-1133">Transmembrane helix</keyword>
<organism evidence="7 8">
    <name type="scientific">Alteromonas confluentis</name>
    <dbReference type="NCBI Taxonomy" id="1656094"/>
    <lineage>
        <taxon>Bacteria</taxon>
        <taxon>Pseudomonadati</taxon>
        <taxon>Pseudomonadota</taxon>
        <taxon>Gammaproteobacteria</taxon>
        <taxon>Alteromonadales</taxon>
        <taxon>Alteromonadaceae</taxon>
        <taxon>Alteromonas/Salinimonas group</taxon>
        <taxon>Alteromonas</taxon>
    </lineage>
</organism>
<evidence type="ECO:0000256" key="4">
    <source>
        <dbReference type="ARBA" id="ARBA00022989"/>
    </source>
</evidence>
<keyword evidence="2" id="KW-1003">Cell membrane</keyword>
<dbReference type="STRING" id="1656094.BFC18_07185"/>
<feature type="transmembrane region" description="Helical" evidence="6">
    <location>
        <begin position="44"/>
        <end position="63"/>
    </location>
</feature>
<keyword evidence="5 6" id="KW-0472">Membrane</keyword>
<proteinExistence type="predicted"/>
<dbReference type="RefSeq" id="WP_070124350.1">
    <property type="nucleotide sequence ID" value="NZ_MDHN01000013.1"/>
</dbReference>
<dbReference type="OrthoDB" id="5702716at2"/>
<dbReference type="Pfam" id="PF03899">
    <property type="entry name" value="ATP-synt_I"/>
    <property type="match status" value="1"/>
</dbReference>
<evidence type="ECO:0000256" key="1">
    <source>
        <dbReference type="ARBA" id="ARBA00004651"/>
    </source>
</evidence>
<evidence type="ECO:0000256" key="2">
    <source>
        <dbReference type="ARBA" id="ARBA00022475"/>
    </source>
</evidence>
<name>A0A1E7ZDG2_9ALTE</name>
<accession>A0A1E7ZDG2</accession>
<protein>
    <submittedName>
        <fullName evidence="7">ATPase F0F1</fullName>
    </submittedName>
</protein>
<dbReference type="GO" id="GO:0005886">
    <property type="term" value="C:plasma membrane"/>
    <property type="evidence" value="ECO:0007669"/>
    <property type="project" value="UniProtKB-SubCell"/>
</dbReference>
<sequence length="127" mass="13740">MAREELAAAGKRLARKALYMQVIVMFVLVAISGAGISVNAAKSAAIGALISILPNLVFATFAFKYAGASKNQLVVKSFSQGAKLRMAIAIILFVVAFKLLHAIPEMVFASFAITTVSYWLTMFRQQH</sequence>
<gene>
    <name evidence="7" type="ORF">BFC18_07185</name>
</gene>
<keyword evidence="8" id="KW-1185">Reference proteome</keyword>
<comment type="caution">
    <text evidence="7">The sequence shown here is derived from an EMBL/GenBank/DDBJ whole genome shotgun (WGS) entry which is preliminary data.</text>
</comment>
<evidence type="ECO:0000256" key="3">
    <source>
        <dbReference type="ARBA" id="ARBA00022692"/>
    </source>
</evidence>
<dbReference type="Proteomes" id="UP000175691">
    <property type="component" value="Unassembled WGS sequence"/>
</dbReference>
<comment type="subcellular location">
    <subcellularLocation>
        <location evidence="1">Cell membrane</location>
        <topology evidence="1">Multi-pass membrane protein</topology>
    </subcellularLocation>
</comment>
<keyword evidence="3 6" id="KW-0812">Transmembrane</keyword>
<dbReference type="EMBL" id="MDHN01000013">
    <property type="protein sequence ID" value="OFC71511.1"/>
    <property type="molecule type" value="Genomic_DNA"/>
</dbReference>
<dbReference type="InterPro" id="IPR005598">
    <property type="entry name" value="ATP_synth_I"/>
</dbReference>
<dbReference type="AlphaFoldDB" id="A0A1E7ZDG2"/>